<evidence type="ECO:0000313" key="3">
    <source>
        <dbReference type="Proteomes" id="UP000827892"/>
    </source>
</evidence>
<accession>A0AAE9DGP4</accession>
<proteinExistence type="predicted"/>
<reference evidence="2 3" key="1">
    <citation type="submission" date="2022-05" db="EMBL/GenBank/DDBJ databases">
        <title>Chromosome-level reference genomes for two strains of Caenorhabditis briggsae: an improved platform for comparative genomics.</title>
        <authorList>
            <person name="Stevens L."/>
            <person name="Andersen E.C."/>
        </authorList>
    </citation>
    <scope>NUCLEOTIDE SEQUENCE [LARGE SCALE GENOMIC DNA]</scope>
    <source>
        <strain evidence="2">QX1410_ONT</strain>
        <tissue evidence="2">Whole-organism</tissue>
    </source>
</reference>
<sequence>MSPTTELMPRLKLPTAMRDPTPEEPPPPALLQSLVDADAHQREETRRLRSRRSEEPESVDVQPRERLPRSQRSQRLLVSRSARASVLARRPTTTTRTIRETRHQ</sequence>
<evidence type="ECO:0000313" key="2">
    <source>
        <dbReference type="EMBL" id="ULU04159.1"/>
    </source>
</evidence>
<name>A0AAE9DGP4_CAEBR</name>
<organism evidence="2 3">
    <name type="scientific">Caenorhabditis briggsae</name>
    <dbReference type="NCBI Taxonomy" id="6238"/>
    <lineage>
        <taxon>Eukaryota</taxon>
        <taxon>Metazoa</taxon>
        <taxon>Ecdysozoa</taxon>
        <taxon>Nematoda</taxon>
        <taxon>Chromadorea</taxon>
        <taxon>Rhabditida</taxon>
        <taxon>Rhabditina</taxon>
        <taxon>Rhabditomorpha</taxon>
        <taxon>Rhabditoidea</taxon>
        <taxon>Rhabditidae</taxon>
        <taxon>Peloderinae</taxon>
        <taxon>Caenorhabditis</taxon>
    </lineage>
</organism>
<feature type="region of interest" description="Disordered" evidence="1">
    <location>
        <begin position="1"/>
        <end position="104"/>
    </location>
</feature>
<feature type="compositionally biased region" description="Low complexity" evidence="1">
    <location>
        <begin position="70"/>
        <end position="96"/>
    </location>
</feature>
<gene>
    <name evidence="2" type="ORF">L3Y34_017149</name>
</gene>
<protein>
    <submittedName>
        <fullName evidence="2">Uncharacterized protein</fullName>
    </submittedName>
</protein>
<evidence type="ECO:0000256" key="1">
    <source>
        <dbReference type="SAM" id="MobiDB-lite"/>
    </source>
</evidence>
<dbReference type="Proteomes" id="UP000827892">
    <property type="component" value="Chromosome II"/>
</dbReference>
<feature type="compositionally biased region" description="Basic and acidic residues" evidence="1">
    <location>
        <begin position="37"/>
        <end position="55"/>
    </location>
</feature>
<dbReference type="AlphaFoldDB" id="A0AAE9DGP4"/>
<dbReference type="EMBL" id="CP090892">
    <property type="protein sequence ID" value="ULU04159.1"/>
    <property type="molecule type" value="Genomic_DNA"/>
</dbReference>